<dbReference type="EMBL" id="JARZHI010000007">
    <property type="protein sequence ID" value="MDI1430027.1"/>
    <property type="molecule type" value="Genomic_DNA"/>
</dbReference>
<accession>A0ABT6NNX8</accession>
<name>A0ABT6NNX8_9BACT</name>
<evidence type="ECO:0000313" key="1">
    <source>
        <dbReference type="EMBL" id="MDI1430027.1"/>
    </source>
</evidence>
<proteinExistence type="predicted"/>
<dbReference type="RefSeq" id="WP_136966991.1">
    <property type="nucleotide sequence ID" value="NZ_JARZHI010000007.1"/>
</dbReference>
<keyword evidence="2" id="KW-1185">Reference proteome</keyword>
<gene>
    <name evidence="1" type="ORF">QHF89_10995</name>
</gene>
<comment type="caution">
    <text evidence="1">The sequence shown here is derived from an EMBL/GenBank/DDBJ whole genome shotgun (WGS) entry which is preliminary data.</text>
</comment>
<protein>
    <submittedName>
        <fullName evidence="1">Uncharacterized protein</fullName>
    </submittedName>
</protein>
<sequence>MPLTHKEEIIVAGMQWLNDETIINQFTSYDERRQIIGAALKKAKIDPTEANIIEAAGLLNIELTKGKEEVRVTVCRDAVDELLGEHEGIADALRQIASGQEGRSYSDNTGHLRVGGVGTWNILFEHGDPQVVLGLVDGHMDKNMSQKVRNQAGNVKLRDKDDTVKLEVVGNLVRLAPTK</sequence>
<reference evidence="1 2" key="1">
    <citation type="submission" date="2023-04" db="EMBL/GenBank/DDBJ databases">
        <title>The genome sequence of Polyangium sorediatum DSM14670.</title>
        <authorList>
            <person name="Zhang X."/>
        </authorList>
    </citation>
    <scope>NUCLEOTIDE SEQUENCE [LARGE SCALE GENOMIC DNA]</scope>
    <source>
        <strain evidence="1 2">DSM 14670</strain>
    </source>
</reference>
<organism evidence="1 2">
    <name type="scientific">Polyangium sorediatum</name>
    <dbReference type="NCBI Taxonomy" id="889274"/>
    <lineage>
        <taxon>Bacteria</taxon>
        <taxon>Pseudomonadati</taxon>
        <taxon>Myxococcota</taxon>
        <taxon>Polyangia</taxon>
        <taxon>Polyangiales</taxon>
        <taxon>Polyangiaceae</taxon>
        <taxon>Polyangium</taxon>
    </lineage>
</organism>
<dbReference type="Proteomes" id="UP001160301">
    <property type="component" value="Unassembled WGS sequence"/>
</dbReference>
<evidence type="ECO:0000313" key="2">
    <source>
        <dbReference type="Proteomes" id="UP001160301"/>
    </source>
</evidence>